<sequence>APAPRPEPSPPLPAEAAPARARQLPAGMAREAMIASDAALLASGTAALECMLANCPMVVGWRVMPVSFWLGKRRVVGEEGSW</sequence>
<organism evidence="1 2">
    <name type="scientific">Salmonella enterica subsp. enterica serovar Poona</name>
    <dbReference type="NCBI Taxonomy" id="436295"/>
    <lineage>
        <taxon>Bacteria</taxon>
        <taxon>Pseudomonadati</taxon>
        <taxon>Pseudomonadota</taxon>
        <taxon>Gammaproteobacteria</taxon>
        <taxon>Enterobacterales</taxon>
        <taxon>Enterobacteriaceae</taxon>
        <taxon>Salmonella</taxon>
    </lineage>
</organism>
<gene>
    <name evidence="1" type="primary">lpxB</name>
    <name evidence="1" type="ORF">C9F10_12715</name>
</gene>
<dbReference type="GO" id="GO:0009245">
    <property type="term" value="P:lipid A biosynthetic process"/>
    <property type="evidence" value="ECO:0007669"/>
    <property type="project" value="InterPro"/>
</dbReference>
<protein>
    <submittedName>
        <fullName evidence="1">Lipid-A-disaccharide synthase</fullName>
        <ecNumber evidence="1">2.4.1.182</ecNumber>
    </submittedName>
</protein>
<evidence type="ECO:0000313" key="2">
    <source>
        <dbReference type="Proteomes" id="UP000297989"/>
    </source>
</evidence>
<dbReference type="Proteomes" id="UP000297989">
    <property type="component" value="Unassembled WGS sequence"/>
</dbReference>
<accession>A0A659SAU5</accession>
<name>A0A659SAU5_SALET</name>
<dbReference type="Pfam" id="PF02684">
    <property type="entry name" value="LpxB"/>
    <property type="match status" value="1"/>
</dbReference>
<feature type="non-terminal residue" evidence="1">
    <location>
        <position position="82"/>
    </location>
</feature>
<evidence type="ECO:0000313" key="1">
    <source>
        <dbReference type="EMBL" id="TGD38488.1"/>
    </source>
</evidence>
<dbReference type="AlphaFoldDB" id="A0A659SAU5"/>
<keyword evidence="1" id="KW-0808">Transferase</keyword>
<keyword evidence="1" id="KW-0328">Glycosyltransferase</keyword>
<dbReference type="InterPro" id="IPR003835">
    <property type="entry name" value="Glyco_trans_19"/>
</dbReference>
<dbReference type="EC" id="2.4.1.182" evidence="1"/>
<dbReference type="GO" id="GO:0008915">
    <property type="term" value="F:lipid-A-disaccharide synthase activity"/>
    <property type="evidence" value="ECO:0007669"/>
    <property type="project" value="UniProtKB-EC"/>
</dbReference>
<reference evidence="1 2" key="1">
    <citation type="submission" date="2018-03" db="EMBL/GenBank/DDBJ databases">
        <title>Non-Typhoidal Salmonella genome sequencing and assembly.</title>
        <authorList>
            <person name="Matchawe C."/>
        </authorList>
    </citation>
    <scope>NUCLEOTIDE SEQUENCE [LARGE SCALE GENOMIC DNA]</scope>
    <source>
        <strain evidence="1 2">8EV</strain>
    </source>
</reference>
<feature type="non-terminal residue" evidence="1">
    <location>
        <position position="1"/>
    </location>
</feature>
<dbReference type="EMBL" id="PYKK01000906">
    <property type="protein sequence ID" value="TGD38488.1"/>
    <property type="molecule type" value="Genomic_DNA"/>
</dbReference>
<proteinExistence type="predicted"/>
<comment type="caution">
    <text evidence="1">The sequence shown here is derived from an EMBL/GenBank/DDBJ whole genome shotgun (WGS) entry which is preliminary data.</text>
</comment>
<dbReference type="GO" id="GO:0016020">
    <property type="term" value="C:membrane"/>
    <property type="evidence" value="ECO:0007669"/>
    <property type="project" value="GOC"/>
</dbReference>